<keyword evidence="5 10" id="KW-0812">Transmembrane</keyword>
<feature type="transmembrane region" description="Helical" evidence="10">
    <location>
        <begin position="78"/>
        <end position="97"/>
    </location>
</feature>
<evidence type="ECO:0000256" key="3">
    <source>
        <dbReference type="ARBA" id="ARBA00012347"/>
    </source>
</evidence>
<feature type="transmembrane region" description="Helical" evidence="10">
    <location>
        <begin position="437"/>
        <end position="459"/>
    </location>
</feature>
<evidence type="ECO:0000313" key="13">
    <source>
        <dbReference type="Proteomes" id="UP001642483"/>
    </source>
</evidence>
<dbReference type="PANTHER" id="PTHR13325:SF3">
    <property type="entry name" value="MEMBRANE-BOUND TRANSCRIPTION FACTOR SITE-2 PROTEASE"/>
    <property type="match status" value="1"/>
</dbReference>
<sequence length="511" mass="57487">MLPTTFVAVVLAGWACFHLMHNFALTNSWFGPAFGQVIQRNNIFISPFKVSWFTQRWNRYFARIGRCWKLNSWFDAGVLMSMVAMVSSVALLCHNLFSSFRDLPFFTKRPSPETTQVLTVIVPGINLPISDIGYLVVAVMVSGILHEAGHAVAATREGVHVNGFGVFLFILYPGAYVDLNTDDISRASPQKQLRIYCAGVWHNFIICLLACAIILSLPYMLLPFYANYRNGVVVTYQNENSPLYGSKGLHLGDRIVKIGHCDVTSIPSWFQCINRTQNLPQSGSCIEEESIRNLNFFNGTLAKLHSLQENSAASPPLHDCCGENSPPTHLCYRYINGDQENFACLPGRDMMLRVDCHSNHDCNGIKAARDRRDLCVVPHLGDQVSRFIRIVVHRGPGRHHVLYIGQPNDLARFITVSEYVPRIRHLPLRLPAILLRFMQYLFSMSGALALINIVPCYALDGQWAFMAFLDYIYTPRGNTHRKEKICNVVLTSGTILIAANVLLGFIRMASR</sequence>
<organism evidence="12 13">
    <name type="scientific">Clavelina lepadiformis</name>
    <name type="common">Light-bulb sea squirt</name>
    <name type="synonym">Ascidia lepadiformis</name>
    <dbReference type="NCBI Taxonomy" id="159417"/>
    <lineage>
        <taxon>Eukaryota</taxon>
        <taxon>Metazoa</taxon>
        <taxon>Chordata</taxon>
        <taxon>Tunicata</taxon>
        <taxon>Ascidiacea</taxon>
        <taxon>Aplousobranchia</taxon>
        <taxon>Clavelinidae</taxon>
        <taxon>Clavelina</taxon>
    </lineage>
</organism>
<comment type="function">
    <text evidence="9">Zinc metalloprotease that mediates intramembrane proteolysis of proteins such as ATF6, ATF6B, SREBF1/SREBP1 and SREBF2/SREBP2. Catalyzes the second step in the proteolytic activation of the sterol regulatory element-binding proteins (SREBPs) SREBF1/SREBP1 and SREBF2/SREBP2: cleaves SREBPs within the first transmembrane segment, thereby releasing the N-terminal segment with a portion of the transmembrane segment attached. Mature N-terminal SREBP fragments shuttle to the nucleus and activate gene transcription. Also mediates the second step in the proteolytic activation of the cyclic AMP-dependent transcription factor ATF-6 (ATF6 and ATF6B). Involved in intramembrane proteolysis during bone formation. In astrocytes and osteoblasts, upon DNA damage and ER stress, mediates the second step of the regulated intramembrane proteolytic activation of the transcription factor CREB3L1, leading to the inhibition of cell-cycle progression.</text>
</comment>
<evidence type="ECO:0000256" key="10">
    <source>
        <dbReference type="SAM" id="Phobius"/>
    </source>
</evidence>
<dbReference type="EMBL" id="CAWYQH010000141">
    <property type="protein sequence ID" value="CAK8694143.1"/>
    <property type="molecule type" value="Genomic_DNA"/>
</dbReference>
<evidence type="ECO:0000259" key="11">
    <source>
        <dbReference type="Pfam" id="PF02163"/>
    </source>
</evidence>
<reference evidence="12 13" key="1">
    <citation type="submission" date="2024-02" db="EMBL/GenBank/DDBJ databases">
        <authorList>
            <person name="Daric V."/>
            <person name="Darras S."/>
        </authorList>
    </citation>
    <scope>NUCLEOTIDE SEQUENCE [LARGE SCALE GENOMIC DNA]</scope>
</reference>
<name>A0ABP0GSU9_CLALP</name>
<evidence type="ECO:0000256" key="5">
    <source>
        <dbReference type="ARBA" id="ARBA00022692"/>
    </source>
</evidence>
<comment type="subcellular location">
    <subcellularLocation>
        <location evidence="2">Endomembrane system</location>
        <topology evidence="2">Multi-pass membrane protein</topology>
    </subcellularLocation>
</comment>
<feature type="domain" description="Peptidase M50" evidence="11">
    <location>
        <begin position="134"/>
        <end position="487"/>
    </location>
</feature>
<dbReference type="Pfam" id="PF02163">
    <property type="entry name" value="Peptidase_M50"/>
    <property type="match status" value="1"/>
</dbReference>
<protein>
    <recommendedName>
        <fullName evidence="4">Membrane-bound transcription factor site-2 protease</fullName>
        <ecNumber evidence="3">3.4.24.85</ecNumber>
    </recommendedName>
    <alternativeName>
        <fullName evidence="8">Endopeptidase S2P</fullName>
    </alternativeName>
</protein>
<dbReference type="CDD" id="cd06775">
    <property type="entry name" value="cpPDZ_MBTPS2-like"/>
    <property type="match status" value="1"/>
</dbReference>
<comment type="catalytic activity">
    <reaction evidence="1">
        <text>Cleaves several transcription factors that are type-2 transmembrane proteins within membrane-spanning domains. Known substrates include sterol regulatory element-binding protein (SREBP) -1, SREBP-2 and forms of the transcriptional activator ATF6. SREBP-2 is cleaved at the site 477-DRSRILL-|-CVLTFLCLSFNPLTSLLQWGGA-505. The residues Asn-Pro, 11 residues distal to the site of cleavage in the membrane-spanning domain, are important for cleavage by S2P endopeptidase. Replacement of either of these residues does not prevent cleavage, but there is no cleavage if both of these residues are replaced.</text>
        <dbReference type="EC" id="3.4.24.85"/>
    </reaction>
</comment>
<evidence type="ECO:0000256" key="8">
    <source>
        <dbReference type="ARBA" id="ARBA00032658"/>
    </source>
</evidence>
<proteinExistence type="predicted"/>
<evidence type="ECO:0000256" key="7">
    <source>
        <dbReference type="ARBA" id="ARBA00023136"/>
    </source>
</evidence>
<evidence type="ECO:0000313" key="12">
    <source>
        <dbReference type="EMBL" id="CAK8694143.1"/>
    </source>
</evidence>
<comment type="caution">
    <text evidence="12">The sequence shown here is derived from an EMBL/GenBank/DDBJ whole genome shotgun (WGS) entry which is preliminary data.</text>
</comment>
<keyword evidence="13" id="KW-1185">Reference proteome</keyword>
<feature type="transmembrane region" description="Helical" evidence="10">
    <location>
        <begin position="117"/>
        <end position="141"/>
    </location>
</feature>
<evidence type="ECO:0000256" key="6">
    <source>
        <dbReference type="ARBA" id="ARBA00022989"/>
    </source>
</evidence>
<keyword evidence="7 10" id="KW-0472">Membrane</keyword>
<dbReference type="Proteomes" id="UP001642483">
    <property type="component" value="Unassembled WGS sequence"/>
</dbReference>
<evidence type="ECO:0000256" key="9">
    <source>
        <dbReference type="ARBA" id="ARBA00045828"/>
    </source>
</evidence>
<feature type="transmembrane region" description="Helical" evidence="10">
    <location>
        <begin position="485"/>
        <end position="506"/>
    </location>
</feature>
<dbReference type="PRINTS" id="PR01000">
    <property type="entry name" value="SREBPS2PTASE"/>
</dbReference>
<dbReference type="InterPro" id="IPR001193">
    <property type="entry name" value="MBTPS2"/>
</dbReference>
<feature type="transmembrane region" description="Helical" evidence="10">
    <location>
        <begin position="200"/>
        <end position="222"/>
    </location>
</feature>
<dbReference type="InterPro" id="IPR008915">
    <property type="entry name" value="Peptidase_M50"/>
</dbReference>
<feature type="transmembrane region" description="Helical" evidence="10">
    <location>
        <begin position="161"/>
        <end position="179"/>
    </location>
</feature>
<dbReference type="EC" id="3.4.24.85" evidence="3"/>
<evidence type="ECO:0000256" key="2">
    <source>
        <dbReference type="ARBA" id="ARBA00004127"/>
    </source>
</evidence>
<evidence type="ECO:0000256" key="1">
    <source>
        <dbReference type="ARBA" id="ARBA00001350"/>
    </source>
</evidence>
<gene>
    <name evidence="12" type="ORF">CVLEPA_LOCUS27407</name>
</gene>
<accession>A0ABP0GSU9</accession>
<evidence type="ECO:0000256" key="4">
    <source>
        <dbReference type="ARBA" id="ARBA00014400"/>
    </source>
</evidence>
<keyword evidence="6 10" id="KW-1133">Transmembrane helix</keyword>
<dbReference type="PANTHER" id="PTHR13325">
    <property type="entry name" value="PROTEASE M50 MEMBRANE-BOUND TRANSCRIPTION FACTOR SITE 2 PROTEASE"/>
    <property type="match status" value="1"/>
</dbReference>